<comment type="caution">
    <text evidence="10">The sequence shown here is derived from an EMBL/GenBank/DDBJ whole genome shotgun (WGS) entry which is preliminary data.</text>
</comment>
<feature type="transmembrane region" description="Helical" evidence="8">
    <location>
        <begin position="126"/>
        <end position="145"/>
    </location>
</feature>
<feature type="transmembrane region" description="Helical" evidence="8">
    <location>
        <begin position="230"/>
        <end position="250"/>
    </location>
</feature>
<comment type="subcellular location">
    <subcellularLocation>
        <location evidence="1">Membrane</location>
        <topology evidence="1">Multi-pass membrane protein</topology>
    </subcellularLocation>
</comment>
<evidence type="ECO:0000256" key="4">
    <source>
        <dbReference type="ARBA" id="ARBA00022801"/>
    </source>
</evidence>
<name>A0A2V4P9G8_9ACTN</name>
<dbReference type="InterPro" id="IPR050925">
    <property type="entry name" value="Rhomboid_protease_S54"/>
</dbReference>
<keyword evidence="10" id="KW-0645">Protease</keyword>
<evidence type="ECO:0000259" key="9">
    <source>
        <dbReference type="Pfam" id="PF01694"/>
    </source>
</evidence>
<feature type="transmembrane region" description="Helical" evidence="8">
    <location>
        <begin position="32"/>
        <end position="52"/>
    </location>
</feature>
<dbReference type="InterPro" id="IPR035952">
    <property type="entry name" value="Rhomboid-like_sf"/>
</dbReference>
<evidence type="ECO:0000256" key="5">
    <source>
        <dbReference type="ARBA" id="ARBA00022989"/>
    </source>
</evidence>
<keyword evidence="11" id="KW-1185">Reference proteome</keyword>
<proteinExistence type="inferred from homology"/>
<dbReference type="GO" id="GO:0004252">
    <property type="term" value="F:serine-type endopeptidase activity"/>
    <property type="evidence" value="ECO:0007669"/>
    <property type="project" value="InterPro"/>
</dbReference>
<protein>
    <submittedName>
        <fullName evidence="10">Rhomboid family intramembrane serine protease</fullName>
    </submittedName>
</protein>
<evidence type="ECO:0000256" key="7">
    <source>
        <dbReference type="SAM" id="MobiDB-lite"/>
    </source>
</evidence>
<evidence type="ECO:0000256" key="8">
    <source>
        <dbReference type="SAM" id="Phobius"/>
    </source>
</evidence>
<evidence type="ECO:0000256" key="2">
    <source>
        <dbReference type="ARBA" id="ARBA00009045"/>
    </source>
</evidence>
<gene>
    <name evidence="10" type="ORF">C7C46_04335</name>
</gene>
<dbReference type="PANTHER" id="PTHR43731:SF14">
    <property type="entry name" value="PRESENILIN-ASSOCIATED RHOMBOID-LIKE PROTEIN, MITOCHONDRIAL"/>
    <property type="match status" value="1"/>
</dbReference>
<dbReference type="OrthoDB" id="9807874at2"/>
<feature type="transmembrane region" description="Helical" evidence="8">
    <location>
        <begin position="176"/>
        <end position="194"/>
    </location>
</feature>
<organism evidence="10 11">
    <name type="scientific">Streptomyces tateyamensis</name>
    <dbReference type="NCBI Taxonomy" id="565073"/>
    <lineage>
        <taxon>Bacteria</taxon>
        <taxon>Bacillati</taxon>
        <taxon>Actinomycetota</taxon>
        <taxon>Actinomycetes</taxon>
        <taxon>Kitasatosporales</taxon>
        <taxon>Streptomycetaceae</taxon>
        <taxon>Streptomyces</taxon>
    </lineage>
</organism>
<accession>A0A2V4P9G8</accession>
<keyword evidence="5 8" id="KW-1133">Transmembrane helix</keyword>
<dbReference type="InterPro" id="IPR022764">
    <property type="entry name" value="Peptidase_S54_rhomboid_dom"/>
</dbReference>
<dbReference type="RefSeq" id="WP_110665840.1">
    <property type="nucleotide sequence ID" value="NZ_PYBW01000013.1"/>
</dbReference>
<dbReference type="GO" id="GO:0006508">
    <property type="term" value="P:proteolysis"/>
    <property type="evidence" value="ECO:0007669"/>
    <property type="project" value="UniProtKB-KW"/>
</dbReference>
<reference evidence="10 11" key="1">
    <citation type="submission" date="2018-03" db="EMBL/GenBank/DDBJ databases">
        <title>Bioinformatic expansion and discovery of thiopeptide antibiotics.</title>
        <authorList>
            <person name="Schwalen C.J."/>
            <person name="Hudson G.A."/>
            <person name="Mitchell D.A."/>
        </authorList>
    </citation>
    <scope>NUCLEOTIDE SEQUENCE [LARGE SCALE GENOMIC DNA]</scope>
    <source>
        <strain evidence="10 11">ATCC 21389</strain>
    </source>
</reference>
<feature type="region of interest" description="Disordered" evidence="7">
    <location>
        <begin position="1"/>
        <end position="23"/>
    </location>
</feature>
<keyword evidence="3 8" id="KW-0812">Transmembrane</keyword>
<evidence type="ECO:0000313" key="11">
    <source>
        <dbReference type="Proteomes" id="UP000248039"/>
    </source>
</evidence>
<evidence type="ECO:0000313" key="10">
    <source>
        <dbReference type="EMBL" id="PYC87545.1"/>
    </source>
</evidence>
<dbReference type="Gene3D" id="1.20.1540.10">
    <property type="entry name" value="Rhomboid-like"/>
    <property type="match status" value="1"/>
</dbReference>
<evidence type="ECO:0000256" key="3">
    <source>
        <dbReference type="ARBA" id="ARBA00022692"/>
    </source>
</evidence>
<dbReference type="GO" id="GO:0016020">
    <property type="term" value="C:membrane"/>
    <property type="evidence" value="ECO:0007669"/>
    <property type="project" value="UniProtKB-SubCell"/>
</dbReference>
<evidence type="ECO:0000256" key="6">
    <source>
        <dbReference type="ARBA" id="ARBA00023136"/>
    </source>
</evidence>
<feature type="domain" description="Peptidase S54 rhomboid" evidence="9">
    <location>
        <begin position="85"/>
        <end position="215"/>
    </location>
</feature>
<sequence>MAQDQPGGGERATRPRVPTTPYGGRLTGDGALVTKVLIAANVVVFLAAHYLYRSMAGDDYHVGSWDMFSAVAPDGTRYGVAAGPGGWYRLLTGMFMHQGWVHLGSNMLALWWLGPALERALGRLRFLALYLVSGLAGNALVFLLSGDAARSVGASGAVFGVFGATAVLLRAARQPLGPVVALIAVNLVITFSVPGIDWRAHVGGLAAGMLTGAGMVHAPRANRDLVQAGTVVLMLAVVLGTVLVGTARLAG</sequence>
<feature type="compositionally biased region" description="Gly residues" evidence="7">
    <location>
        <begin position="1"/>
        <end position="10"/>
    </location>
</feature>
<evidence type="ECO:0000256" key="1">
    <source>
        <dbReference type="ARBA" id="ARBA00004141"/>
    </source>
</evidence>
<comment type="similarity">
    <text evidence="2">Belongs to the peptidase S54 family.</text>
</comment>
<dbReference type="SUPFAM" id="SSF144091">
    <property type="entry name" value="Rhomboid-like"/>
    <property type="match status" value="1"/>
</dbReference>
<dbReference type="AlphaFoldDB" id="A0A2V4P9G8"/>
<feature type="transmembrane region" description="Helical" evidence="8">
    <location>
        <begin position="151"/>
        <end position="169"/>
    </location>
</feature>
<dbReference type="PANTHER" id="PTHR43731">
    <property type="entry name" value="RHOMBOID PROTEASE"/>
    <property type="match status" value="1"/>
</dbReference>
<keyword evidence="6 8" id="KW-0472">Membrane</keyword>
<dbReference type="Pfam" id="PF01694">
    <property type="entry name" value="Rhomboid"/>
    <property type="match status" value="1"/>
</dbReference>
<dbReference type="Proteomes" id="UP000248039">
    <property type="component" value="Unassembled WGS sequence"/>
</dbReference>
<dbReference type="EMBL" id="PYBW01000013">
    <property type="protein sequence ID" value="PYC87545.1"/>
    <property type="molecule type" value="Genomic_DNA"/>
</dbReference>
<keyword evidence="4" id="KW-0378">Hydrolase</keyword>